<dbReference type="InterPro" id="IPR004853">
    <property type="entry name" value="Sugar_P_trans_dom"/>
</dbReference>
<accession>A0AAW1T0S5</accession>
<proteinExistence type="predicted"/>
<evidence type="ECO:0000256" key="1">
    <source>
        <dbReference type="ARBA" id="ARBA00004141"/>
    </source>
</evidence>
<evidence type="ECO:0000313" key="8">
    <source>
        <dbReference type="Proteomes" id="UP001485043"/>
    </source>
</evidence>
<reference evidence="7 8" key="1">
    <citation type="journal article" date="2024" name="Nat. Commun.">
        <title>Phylogenomics reveals the evolutionary origins of lichenization in chlorophyte algae.</title>
        <authorList>
            <person name="Puginier C."/>
            <person name="Libourel C."/>
            <person name="Otte J."/>
            <person name="Skaloud P."/>
            <person name="Haon M."/>
            <person name="Grisel S."/>
            <person name="Petersen M."/>
            <person name="Berrin J.G."/>
            <person name="Delaux P.M."/>
            <person name="Dal Grande F."/>
            <person name="Keller J."/>
        </authorList>
    </citation>
    <scope>NUCLEOTIDE SEQUENCE [LARGE SCALE GENOMIC DNA]</scope>
    <source>
        <strain evidence="7 8">SAG 2523</strain>
    </source>
</reference>
<comment type="subcellular location">
    <subcellularLocation>
        <location evidence="1">Membrane</location>
        <topology evidence="1">Multi-pass membrane protein</topology>
    </subcellularLocation>
</comment>
<feature type="transmembrane region" description="Helical" evidence="5">
    <location>
        <begin position="7"/>
        <end position="32"/>
    </location>
</feature>
<name>A0AAW1T0S5_9CHLO</name>
<evidence type="ECO:0000256" key="2">
    <source>
        <dbReference type="ARBA" id="ARBA00022692"/>
    </source>
</evidence>
<dbReference type="PANTHER" id="PTHR11132">
    <property type="entry name" value="SOLUTE CARRIER FAMILY 35"/>
    <property type="match status" value="1"/>
</dbReference>
<keyword evidence="8" id="KW-1185">Reference proteome</keyword>
<feature type="transmembrane region" description="Helical" evidence="5">
    <location>
        <begin position="252"/>
        <end position="274"/>
    </location>
</feature>
<dbReference type="EMBL" id="JALJOV010000620">
    <property type="protein sequence ID" value="KAK9862351.1"/>
    <property type="molecule type" value="Genomic_DNA"/>
</dbReference>
<protein>
    <recommendedName>
        <fullName evidence="6">Sugar phosphate transporter domain-containing protein</fullName>
    </recommendedName>
</protein>
<feature type="domain" description="Sugar phosphate transporter" evidence="6">
    <location>
        <begin position="16"/>
        <end position="296"/>
    </location>
</feature>
<feature type="transmembrane region" description="Helical" evidence="5">
    <location>
        <begin position="125"/>
        <end position="143"/>
    </location>
</feature>
<feature type="transmembrane region" description="Helical" evidence="5">
    <location>
        <begin position="71"/>
        <end position="89"/>
    </location>
</feature>
<comment type="caution">
    <text evidence="7">The sequence shown here is derived from an EMBL/GenBank/DDBJ whole genome shotgun (WGS) entry which is preliminary data.</text>
</comment>
<dbReference type="GO" id="GO:0016020">
    <property type="term" value="C:membrane"/>
    <property type="evidence" value="ECO:0007669"/>
    <property type="project" value="UniProtKB-SubCell"/>
</dbReference>
<feature type="transmembrane region" description="Helical" evidence="5">
    <location>
        <begin position="38"/>
        <end position="59"/>
    </location>
</feature>
<dbReference type="InterPro" id="IPR050186">
    <property type="entry name" value="TPT_transporter"/>
</dbReference>
<feature type="transmembrane region" description="Helical" evidence="5">
    <location>
        <begin position="222"/>
        <end position="245"/>
    </location>
</feature>
<evidence type="ECO:0000256" key="4">
    <source>
        <dbReference type="ARBA" id="ARBA00023136"/>
    </source>
</evidence>
<dbReference type="Pfam" id="PF03151">
    <property type="entry name" value="TPT"/>
    <property type="match status" value="1"/>
</dbReference>
<evidence type="ECO:0000256" key="5">
    <source>
        <dbReference type="SAM" id="Phobius"/>
    </source>
</evidence>
<dbReference type="AlphaFoldDB" id="A0AAW1T0S5"/>
<evidence type="ECO:0000256" key="3">
    <source>
        <dbReference type="ARBA" id="ARBA00022989"/>
    </source>
</evidence>
<organism evidence="7 8">
    <name type="scientific">Apatococcus fuscideae</name>
    <dbReference type="NCBI Taxonomy" id="2026836"/>
    <lineage>
        <taxon>Eukaryota</taxon>
        <taxon>Viridiplantae</taxon>
        <taxon>Chlorophyta</taxon>
        <taxon>core chlorophytes</taxon>
        <taxon>Trebouxiophyceae</taxon>
        <taxon>Chlorellales</taxon>
        <taxon>Chlorellaceae</taxon>
        <taxon>Apatococcus</taxon>
    </lineage>
</organism>
<keyword evidence="3 5" id="KW-1133">Transmembrane helix</keyword>
<evidence type="ECO:0000313" key="7">
    <source>
        <dbReference type="EMBL" id="KAK9862351.1"/>
    </source>
</evidence>
<feature type="transmembrane region" description="Helical" evidence="5">
    <location>
        <begin position="95"/>
        <end position="116"/>
    </location>
</feature>
<gene>
    <name evidence="7" type="ORF">WJX84_007288</name>
</gene>
<sequence length="324" mass="34951">MADWWKVSLIAASNVLLSISIVFANKAVFAIYHWNFTYALTLLHTITTVAGMYSFAALNFYQPKQLPKLKLLPLALAFVGYVVTQNISLRLNTVGFYQISKISITPGVLVLEAFLFKKYPTTKELLSVLVVCLGVALATVTDTQMGSNMIGVIVGFGAVVVTAVYQVLAGSKQKELQASSMQLLHQYSPMAAICLGILVPSFEPLGITNPTPTTILGYDYNVYNVAAIAISSVLGLLMSLTTFILIGATSSITYNVVGHLKTVFILAGGCFFFGDEMPAKKFCGICLAMTGIFWYSHLKLSTGTLVAAKTTDEKAPNKPRTLAA</sequence>
<keyword evidence="2 5" id="KW-0812">Transmembrane</keyword>
<dbReference type="Proteomes" id="UP001485043">
    <property type="component" value="Unassembled WGS sequence"/>
</dbReference>
<evidence type="ECO:0000259" key="6">
    <source>
        <dbReference type="Pfam" id="PF03151"/>
    </source>
</evidence>
<feature type="transmembrane region" description="Helical" evidence="5">
    <location>
        <begin position="183"/>
        <end position="202"/>
    </location>
</feature>
<feature type="transmembrane region" description="Helical" evidence="5">
    <location>
        <begin position="149"/>
        <end position="171"/>
    </location>
</feature>
<keyword evidence="4 5" id="KW-0472">Membrane</keyword>